<dbReference type="Proteomes" id="UP000007799">
    <property type="component" value="Unassembled WGS sequence"/>
</dbReference>
<keyword evidence="4" id="KW-0472">Membrane</keyword>
<dbReference type="Pfam" id="PF13649">
    <property type="entry name" value="Methyltransf_25"/>
    <property type="match status" value="1"/>
</dbReference>
<keyword evidence="1" id="KW-0489">Methyltransferase</keyword>
<dbReference type="SUPFAM" id="SSF53335">
    <property type="entry name" value="S-adenosyl-L-methionine-dependent methyltransferases"/>
    <property type="match status" value="1"/>
</dbReference>
<dbReference type="RefSeq" id="XP_004991255.1">
    <property type="nucleotide sequence ID" value="XM_004991198.1"/>
</dbReference>
<evidence type="ECO:0000313" key="6">
    <source>
        <dbReference type="EMBL" id="EGD76883.1"/>
    </source>
</evidence>
<dbReference type="GeneID" id="16071816"/>
<accession>F2UID4</accession>
<evidence type="ECO:0000256" key="2">
    <source>
        <dbReference type="ARBA" id="ARBA00022679"/>
    </source>
</evidence>
<evidence type="ECO:0000256" key="1">
    <source>
        <dbReference type="ARBA" id="ARBA00022603"/>
    </source>
</evidence>
<keyword evidence="7" id="KW-1185">Reference proteome</keyword>
<organism evidence="7">
    <name type="scientific">Salpingoeca rosetta (strain ATCC 50818 / BSB-021)</name>
    <dbReference type="NCBI Taxonomy" id="946362"/>
    <lineage>
        <taxon>Eukaryota</taxon>
        <taxon>Choanoflagellata</taxon>
        <taxon>Craspedida</taxon>
        <taxon>Salpingoecidae</taxon>
        <taxon>Salpingoeca</taxon>
    </lineage>
</organism>
<feature type="region of interest" description="Disordered" evidence="3">
    <location>
        <begin position="37"/>
        <end position="60"/>
    </location>
</feature>
<dbReference type="AlphaFoldDB" id="F2UID4"/>
<gene>
    <name evidence="6" type="ORF">PTSG_08230</name>
</gene>
<dbReference type="InterPro" id="IPR029063">
    <property type="entry name" value="SAM-dependent_MTases_sf"/>
</dbReference>
<dbReference type="GO" id="GO:0008168">
    <property type="term" value="F:methyltransferase activity"/>
    <property type="evidence" value="ECO:0007669"/>
    <property type="project" value="UniProtKB-KW"/>
</dbReference>
<dbReference type="OMA" id="IMIECAT"/>
<keyword evidence="4" id="KW-0812">Transmembrane</keyword>
<dbReference type="PANTHER" id="PTHR43861:SF1">
    <property type="entry name" value="TRANS-ACONITATE 2-METHYLTRANSFERASE"/>
    <property type="match status" value="1"/>
</dbReference>
<evidence type="ECO:0000256" key="4">
    <source>
        <dbReference type="SAM" id="Phobius"/>
    </source>
</evidence>
<dbReference type="eggNOG" id="ENOG502SGYU">
    <property type="taxonomic scope" value="Eukaryota"/>
</dbReference>
<sequence length="410" mass="45178">MPSSRSFLWVITTTGAAAFAAGIIMAKIMFQSTGLGRREAASDQNSRPQHHPRDADSRRRIVHMTPSVFETLTHQDCLRYLAEAGIPQSLLDSVPECVDGAIMIECATPDKFSFSTADKLFWVQIENSDACKRIAAVLDEMIAAHPHDLPPDAASPSHPTPAPQPETPHSNYTVTSNRCGMMSNEPSAFMHTWIARAESNPQQPMMDIGCAYGVATLGALEKGARVIAIDLEPNHLASVQTAAQHRNIPKARLRCIEGGVPETLAELRSGSVSHVLAANVFHFLSPTALTRTLKSLHRVMASESFLHIQVDSPFMRGLGAFYYVYALRKFLGHHFPGYLPIPESLQRHMFPDYLHVRRYQVMDADVLRAAVERAGFEIVRAGYEPVDDESDILGISLDGRESTVVVAVKR</sequence>
<dbReference type="InParanoid" id="F2UID4"/>
<proteinExistence type="predicted"/>
<evidence type="ECO:0000313" key="7">
    <source>
        <dbReference type="Proteomes" id="UP000007799"/>
    </source>
</evidence>
<keyword evidence="2" id="KW-0808">Transferase</keyword>
<dbReference type="Gene3D" id="3.40.50.150">
    <property type="entry name" value="Vaccinia Virus protein VP39"/>
    <property type="match status" value="1"/>
</dbReference>
<evidence type="ECO:0000259" key="5">
    <source>
        <dbReference type="Pfam" id="PF13649"/>
    </source>
</evidence>
<reference evidence="6" key="1">
    <citation type="submission" date="2009-08" db="EMBL/GenBank/DDBJ databases">
        <title>Annotation of Salpingoeca rosetta.</title>
        <authorList>
            <consortium name="The Broad Institute Genome Sequencing Platform"/>
            <person name="Russ C."/>
            <person name="Cuomo C."/>
            <person name="Burger G."/>
            <person name="Gray M.W."/>
            <person name="Holland P.W.H."/>
            <person name="King N."/>
            <person name="Lang F.B.F."/>
            <person name="Roger A.J."/>
            <person name="Ruiz-Trillo I."/>
            <person name="Young S.K."/>
            <person name="Zeng Q."/>
            <person name="Gargeya S."/>
            <person name="Alvarado L."/>
            <person name="Berlin A."/>
            <person name="Chapman S.B."/>
            <person name="Chen Z."/>
            <person name="Freedman E."/>
            <person name="Gellesch M."/>
            <person name="Goldberg J."/>
            <person name="Griggs A."/>
            <person name="Gujja S."/>
            <person name="Heilman E."/>
            <person name="Heiman D."/>
            <person name="Howarth C."/>
            <person name="Mehta T."/>
            <person name="Neiman D."/>
            <person name="Pearson M."/>
            <person name="Roberts A."/>
            <person name="Saif S."/>
            <person name="Shea T."/>
            <person name="Shenoy N."/>
            <person name="Sisk P."/>
            <person name="Stolte C."/>
            <person name="Sykes S."/>
            <person name="White J."/>
            <person name="Yandava C."/>
            <person name="Haas B."/>
            <person name="Nusbaum C."/>
            <person name="Birren B."/>
        </authorList>
    </citation>
    <scope>NUCLEOTIDE SEQUENCE [LARGE SCALE GENOMIC DNA]</scope>
    <source>
        <strain evidence="6">ATCC 50818</strain>
    </source>
</reference>
<dbReference type="CDD" id="cd02440">
    <property type="entry name" value="AdoMet_MTases"/>
    <property type="match status" value="1"/>
</dbReference>
<dbReference type="EMBL" id="GL832975">
    <property type="protein sequence ID" value="EGD76883.1"/>
    <property type="molecule type" value="Genomic_DNA"/>
</dbReference>
<feature type="domain" description="Methyltransferase" evidence="5">
    <location>
        <begin position="206"/>
        <end position="301"/>
    </location>
</feature>
<feature type="region of interest" description="Disordered" evidence="3">
    <location>
        <begin position="146"/>
        <end position="174"/>
    </location>
</feature>
<protein>
    <recommendedName>
        <fullName evidence="5">Methyltransferase domain-containing protein</fullName>
    </recommendedName>
</protein>
<feature type="transmembrane region" description="Helical" evidence="4">
    <location>
        <begin position="6"/>
        <end position="30"/>
    </location>
</feature>
<dbReference type="OrthoDB" id="10255037at2759"/>
<dbReference type="InterPro" id="IPR041698">
    <property type="entry name" value="Methyltransf_25"/>
</dbReference>
<evidence type="ECO:0000256" key="3">
    <source>
        <dbReference type="SAM" id="MobiDB-lite"/>
    </source>
</evidence>
<dbReference type="GO" id="GO:0032259">
    <property type="term" value="P:methylation"/>
    <property type="evidence" value="ECO:0007669"/>
    <property type="project" value="UniProtKB-KW"/>
</dbReference>
<name>F2UID4_SALR5</name>
<keyword evidence="4" id="KW-1133">Transmembrane helix</keyword>
<dbReference type="KEGG" id="sre:PTSG_08230"/>
<dbReference type="PANTHER" id="PTHR43861">
    <property type="entry name" value="TRANS-ACONITATE 2-METHYLTRANSFERASE-RELATED"/>
    <property type="match status" value="1"/>
</dbReference>